<evidence type="ECO:0000256" key="1">
    <source>
        <dbReference type="SAM" id="SignalP"/>
    </source>
</evidence>
<sequence>MRAPCRTPAGGIAVRGSALPLLLMQLFCTPLSAAPAAADFTPATALQAMFEAEGKSPYPSPYTGTLTFSALQSKYDSGHGHGYRNELKVMSRHRLGVAATDERFSAIVTATLPAGAKTIVAQYHAEGLDTLLKVYVQDTADSKAMDGKAGNGLFDVLARIKGPDGKEAMTALGTVRSGESFGLDIGFAGGEAKVAVSTAQHGAMQTAPTRIKNTGENIYFKFGDYLQALDPATQAHTTSREKWDQYYQQSRIGSSQVQFSHTIFQRSRSQP</sequence>
<dbReference type="Pfam" id="PF08787">
    <property type="entry name" value="Alginate_lyase2"/>
    <property type="match status" value="1"/>
</dbReference>
<evidence type="ECO:0000259" key="2">
    <source>
        <dbReference type="Pfam" id="PF08787"/>
    </source>
</evidence>
<dbReference type="InterPro" id="IPR013320">
    <property type="entry name" value="ConA-like_dom_sf"/>
</dbReference>
<dbReference type="Proteomes" id="UP000450676">
    <property type="component" value="Unassembled WGS sequence"/>
</dbReference>
<dbReference type="RefSeq" id="WP_161071178.1">
    <property type="nucleotide sequence ID" value="NZ_WWCU01000004.1"/>
</dbReference>
<accession>A0A7X4H8T6</accession>
<keyword evidence="4" id="KW-1185">Reference proteome</keyword>
<evidence type="ECO:0000313" key="3">
    <source>
        <dbReference type="EMBL" id="MYN06786.1"/>
    </source>
</evidence>
<feature type="domain" description="Alginate lyase 2" evidence="2">
    <location>
        <begin position="60"/>
        <end position="243"/>
    </location>
</feature>
<feature type="signal peptide" evidence="1">
    <location>
        <begin position="1"/>
        <end position="33"/>
    </location>
</feature>
<dbReference type="SUPFAM" id="SSF49899">
    <property type="entry name" value="Concanavalin A-like lectins/glucanases"/>
    <property type="match status" value="1"/>
</dbReference>
<proteinExistence type="predicted"/>
<organism evidence="3 4">
    <name type="scientific">Pseudoduganella aquatica</name>
    <dbReference type="NCBI Taxonomy" id="2660641"/>
    <lineage>
        <taxon>Bacteria</taxon>
        <taxon>Pseudomonadati</taxon>
        <taxon>Pseudomonadota</taxon>
        <taxon>Betaproteobacteria</taxon>
        <taxon>Burkholderiales</taxon>
        <taxon>Oxalobacteraceae</taxon>
        <taxon>Telluria group</taxon>
        <taxon>Pseudoduganella</taxon>
    </lineage>
</organism>
<evidence type="ECO:0000313" key="4">
    <source>
        <dbReference type="Proteomes" id="UP000450676"/>
    </source>
</evidence>
<feature type="chain" id="PRO_5031339328" description="Alginate lyase 2 domain-containing protein" evidence="1">
    <location>
        <begin position="34"/>
        <end position="271"/>
    </location>
</feature>
<dbReference type="Gene3D" id="2.60.120.200">
    <property type="match status" value="1"/>
</dbReference>
<name>A0A7X4H8T6_9BURK</name>
<dbReference type="AlphaFoldDB" id="A0A7X4H8T6"/>
<keyword evidence="1" id="KW-0732">Signal</keyword>
<protein>
    <recommendedName>
        <fullName evidence="2">Alginate lyase 2 domain-containing protein</fullName>
    </recommendedName>
</protein>
<dbReference type="InterPro" id="IPR014895">
    <property type="entry name" value="Alginate_lyase_2"/>
</dbReference>
<comment type="caution">
    <text evidence="3">The sequence shown here is derived from an EMBL/GenBank/DDBJ whole genome shotgun (WGS) entry which is preliminary data.</text>
</comment>
<dbReference type="EMBL" id="WWCU01000004">
    <property type="protein sequence ID" value="MYN06786.1"/>
    <property type="molecule type" value="Genomic_DNA"/>
</dbReference>
<reference evidence="3 4" key="1">
    <citation type="submission" date="2019-12" db="EMBL/GenBank/DDBJ databases">
        <title>Novel species isolated from a subtropical stream in China.</title>
        <authorList>
            <person name="Lu H."/>
        </authorList>
    </citation>
    <scope>NUCLEOTIDE SEQUENCE [LARGE SCALE GENOMIC DNA]</scope>
    <source>
        <strain evidence="3 4">FT127W</strain>
    </source>
</reference>
<gene>
    <name evidence="3" type="ORF">GTP77_05495</name>
</gene>